<evidence type="ECO:0000256" key="6">
    <source>
        <dbReference type="ARBA" id="ARBA00022960"/>
    </source>
</evidence>
<evidence type="ECO:0000256" key="11">
    <source>
        <dbReference type="ARBA" id="ARBA00049902"/>
    </source>
</evidence>
<keyword evidence="5" id="KW-0378">Hydrolase</keyword>
<dbReference type="InterPro" id="IPR023346">
    <property type="entry name" value="Lysozyme-like_dom_sf"/>
</dbReference>
<keyword evidence="6" id="KW-0133">Cell shape</keyword>
<evidence type="ECO:0000256" key="7">
    <source>
        <dbReference type="ARBA" id="ARBA00022984"/>
    </source>
</evidence>
<evidence type="ECO:0000256" key="1">
    <source>
        <dbReference type="ARBA" id="ARBA00022645"/>
    </source>
</evidence>
<dbReference type="Gene3D" id="3.40.710.10">
    <property type="entry name" value="DD-peptidase/beta-lactamase superfamily"/>
    <property type="match status" value="1"/>
</dbReference>
<keyword evidence="2" id="KW-0645">Protease</keyword>
<dbReference type="EC" id="2.4.99.28" evidence="10"/>
<evidence type="ECO:0000256" key="10">
    <source>
        <dbReference type="ARBA" id="ARBA00044770"/>
    </source>
</evidence>
<evidence type="ECO:0000256" key="3">
    <source>
        <dbReference type="ARBA" id="ARBA00022676"/>
    </source>
</evidence>
<dbReference type="AlphaFoldDB" id="A0A6J6ZPT9"/>
<keyword evidence="1" id="KW-0121">Carboxypeptidase</keyword>
<evidence type="ECO:0000313" key="16">
    <source>
        <dbReference type="EMBL" id="CAB4823492.1"/>
    </source>
</evidence>
<keyword evidence="8" id="KW-0511">Multifunctional enzyme</keyword>
<organism evidence="16">
    <name type="scientific">freshwater metagenome</name>
    <dbReference type="NCBI Taxonomy" id="449393"/>
    <lineage>
        <taxon>unclassified sequences</taxon>
        <taxon>metagenomes</taxon>
        <taxon>ecological metagenomes</taxon>
    </lineage>
</organism>
<name>A0A6J6ZPT9_9ZZZZ</name>
<dbReference type="EMBL" id="CAFABK010000008">
    <property type="protein sequence ID" value="CAB4823492.1"/>
    <property type="molecule type" value="Genomic_DNA"/>
</dbReference>
<dbReference type="GO" id="GO:0006508">
    <property type="term" value="P:proteolysis"/>
    <property type="evidence" value="ECO:0007669"/>
    <property type="project" value="UniProtKB-KW"/>
</dbReference>
<evidence type="ECO:0000256" key="4">
    <source>
        <dbReference type="ARBA" id="ARBA00022679"/>
    </source>
</evidence>
<dbReference type="GO" id="GO:0071555">
    <property type="term" value="P:cell wall organization"/>
    <property type="evidence" value="ECO:0007669"/>
    <property type="project" value="UniProtKB-KW"/>
</dbReference>
<keyword evidence="4" id="KW-0808">Transferase</keyword>
<feature type="domain" description="Penicillin-binding protein transpeptidase" evidence="14">
    <location>
        <begin position="378"/>
        <end position="644"/>
    </location>
</feature>
<keyword evidence="9" id="KW-0961">Cell wall biogenesis/degradation</keyword>
<dbReference type="InterPro" id="IPR050396">
    <property type="entry name" value="Glycosyltr_51/Transpeptidase"/>
</dbReference>
<feature type="compositionally biased region" description="Pro residues" evidence="12">
    <location>
        <begin position="739"/>
        <end position="756"/>
    </location>
</feature>
<keyword evidence="13" id="KW-0472">Membrane</keyword>
<dbReference type="InterPro" id="IPR001264">
    <property type="entry name" value="Glyco_trans_51"/>
</dbReference>
<dbReference type="GO" id="GO:0008360">
    <property type="term" value="P:regulation of cell shape"/>
    <property type="evidence" value="ECO:0007669"/>
    <property type="project" value="UniProtKB-KW"/>
</dbReference>
<gene>
    <name evidence="16" type="ORF">UFOPK3204_00313</name>
</gene>
<dbReference type="GO" id="GO:0004180">
    <property type="term" value="F:carboxypeptidase activity"/>
    <property type="evidence" value="ECO:0007669"/>
    <property type="project" value="UniProtKB-KW"/>
</dbReference>
<evidence type="ECO:0000256" key="12">
    <source>
        <dbReference type="SAM" id="MobiDB-lite"/>
    </source>
</evidence>
<evidence type="ECO:0000256" key="13">
    <source>
        <dbReference type="SAM" id="Phobius"/>
    </source>
</evidence>
<evidence type="ECO:0000256" key="2">
    <source>
        <dbReference type="ARBA" id="ARBA00022670"/>
    </source>
</evidence>
<dbReference type="PANTHER" id="PTHR32282">
    <property type="entry name" value="BINDING PROTEIN TRANSPEPTIDASE, PUTATIVE-RELATED"/>
    <property type="match status" value="1"/>
</dbReference>
<evidence type="ECO:0000256" key="9">
    <source>
        <dbReference type="ARBA" id="ARBA00023316"/>
    </source>
</evidence>
<feature type="region of interest" description="Disordered" evidence="12">
    <location>
        <begin position="769"/>
        <end position="788"/>
    </location>
</feature>
<dbReference type="GO" id="GO:0008955">
    <property type="term" value="F:peptidoglycan glycosyltransferase activity"/>
    <property type="evidence" value="ECO:0007669"/>
    <property type="project" value="UniProtKB-EC"/>
</dbReference>
<feature type="region of interest" description="Disordered" evidence="12">
    <location>
        <begin position="730"/>
        <end position="756"/>
    </location>
</feature>
<evidence type="ECO:0000259" key="15">
    <source>
        <dbReference type="Pfam" id="PF00912"/>
    </source>
</evidence>
<dbReference type="InterPro" id="IPR012338">
    <property type="entry name" value="Beta-lactam/transpept-like"/>
</dbReference>
<dbReference type="GO" id="GO:0008658">
    <property type="term" value="F:penicillin binding"/>
    <property type="evidence" value="ECO:0007669"/>
    <property type="project" value="InterPro"/>
</dbReference>
<comment type="catalytic activity">
    <reaction evidence="11">
        <text>[GlcNAc-(1-&gt;4)-Mur2Ac(oyl-L-Ala-gamma-D-Glu-L-Lys-D-Ala-D-Ala)](n)-di-trans,octa-cis-undecaprenyl diphosphate + beta-D-GlcNAc-(1-&gt;4)-Mur2Ac(oyl-L-Ala-gamma-D-Glu-L-Lys-D-Ala-D-Ala)-di-trans,octa-cis-undecaprenyl diphosphate = [GlcNAc-(1-&gt;4)-Mur2Ac(oyl-L-Ala-gamma-D-Glu-L-Lys-D-Ala-D-Ala)](n+1)-di-trans,octa-cis-undecaprenyl diphosphate + di-trans,octa-cis-undecaprenyl diphosphate + H(+)</text>
        <dbReference type="Rhea" id="RHEA:23708"/>
        <dbReference type="Rhea" id="RHEA-COMP:9602"/>
        <dbReference type="Rhea" id="RHEA-COMP:9603"/>
        <dbReference type="ChEBI" id="CHEBI:15378"/>
        <dbReference type="ChEBI" id="CHEBI:58405"/>
        <dbReference type="ChEBI" id="CHEBI:60033"/>
        <dbReference type="ChEBI" id="CHEBI:78435"/>
        <dbReference type="EC" id="2.4.99.28"/>
    </reaction>
</comment>
<dbReference type="Pfam" id="PF00905">
    <property type="entry name" value="Transpeptidase"/>
    <property type="match status" value="1"/>
</dbReference>
<accession>A0A6J6ZPT9</accession>
<dbReference type="Pfam" id="PF00912">
    <property type="entry name" value="Transgly"/>
    <property type="match status" value="1"/>
</dbReference>
<keyword evidence="3" id="KW-0328">Glycosyltransferase</keyword>
<dbReference type="PANTHER" id="PTHR32282:SF33">
    <property type="entry name" value="PEPTIDOGLYCAN GLYCOSYLTRANSFERASE"/>
    <property type="match status" value="1"/>
</dbReference>
<dbReference type="SUPFAM" id="SSF56601">
    <property type="entry name" value="beta-lactamase/transpeptidase-like"/>
    <property type="match status" value="1"/>
</dbReference>
<sequence>MNMQQPPGDSDRSQPAPDGQPGFLGALVRVGAILAVAVVAGLLLGLMALPFVGGAGVAARNVVQSFESLPDSIVTPPLPERTRILAADGTELAVIYYQNRVEVPLLSVAPLMRQAVVSVEDSRYLSHHGVDLRGALRALASNTSAGDVQEGASTLTMQYVKNVLVNEATTPEELSAARGQSTQRKLREVRYALALEREYTKAQILERYLNIVYFGGGAYGVEAAARRYFSKSAADLTLVEAATLAGIVQQPVAFDPLRNPELSQKRRNVVLKRMSDQGYVSQDDAQRASLIPMAASLRPNSVANGCTTSYAPFFCDYVLQTIRTDPTFGDTAEVREAFLRRGGYTIRTTLDSKAQTGAFTAVTEAIPITDESKRAAAISMVQPGTGNILAMAQNRLWGTSGVGRTTYNYNVDRAYNGTIGMQAGSTFKIFTLAAALEAGISPLEPIRSPSPNTFEGFVNCETGASFGPVTVRNSTGAGTFGMAQGTAYSINTYFMALEERTGLCRPAEIAESMGVFRGSGEPLLRVPSFTLGTMEVTPLAMANAYATFAAHGMHCQPRVILEIRDRTDKSLPVPPEKCEQVVEPNIADTVTALLTGVIDGPIQGRTGGAMSLPDRPAAGKTGTTNESAAVWFCGFTPDIAAAVWVGDPRGGFGYPMKDVTVNGKYYSQVFGGTLPGPIWQQAMESALAGTLPTDFVLTADYGLRPARGLTSLPGLIEVETGGDVFTFDNSNADGLDPAAPDPIPVDPAAPIEPAPEVAPVPVTPAPVAPVVPTPTPVAPVVPTPTPTG</sequence>
<dbReference type="InterPro" id="IPR036950">
    <property type="entry name" value="PBP_transglycosylase"/>
</dbReference>
<protein>
    <recommendedName>
        <fullName evidence="10">peptidoglycan glycosyltransferase</fullName>
        <ecNumber evidence="10">2.4.99.28</ecNumber>
    </recommendedName>
</protein>
<reference evidence="16" key="1">
    <citation type="submission" date="2020-05" db="EMBL/GenBank/DDBJ databases">
        <authorList>
            <person name="Chiriac C."/>
            <person name="Salcher M."/>
            <person name="Ghai R."/>
            <person name="Kavagutti S V."/>
        </authorList>
    </citation>
    <scope>NUCLEOTIDE SEQUENCE</scope>
</reference>
<evidence type="ECO:0000259" key="14">
    <source>
        <dbReference type="Pfam" id="PF00905"/>
    </source>
</evidence>
<dbReference type="SUPFAM" id="SSF53955">
    <property type="entry name" value="Lysozyme-like"/>
    <property type="match status" value="1"/>
</dbReference>
<dbReference type="GO" id="GO:0009252">
    <property type="term" value="P:peptidoglycan biosynthetic process"/>
    <property type="evidence" value="ECO:0007669"/>
    <property type="project" value="UniProtKB-KW"/>
</dbReference>
<dbReference type="InterPro" id="IPR001460">
    <property type="entry name" value="PCN-bd_Tpept"/>
</dbReference>
<keyword evidence="13" id="KW-0812">Transmembrane</keyword>
<feature type="transmembrane region" description="Helical" evidence="13">
    <location>
        <begin position="30"/>
        <end position="52"/>
    </location>
</feature>
<dbReference type="GO" id="GO:0030288">
    <property type="term" value="C:outer membrane-bounded periplasmic space"/>
    <property type="evidence" value="ECO:0007669"/>
    <property type="project" value="TreeGrafter"/>
</dbReference>
<evidence type="ECO:0000256" key="8">
    <source>
        <dbReference type="ARBA" id="ARBA00023268"/>
    </source>
</evidence>
<feature type="domain" description="Glycosyl transferase family 51" evidence="15">
    <location>
        <begin position="90"/>
        <end position="274"/>
    </location>
</feature>
<keyword evidence="13" id="KW-1133">Transmembrane helix</keyword>
<dbReference type="FunFam" id="1.10.3810.10:FF:000001">
    <property type="entry name" value="Penicillin-binding protein 1A"/>
    <property type="match status" value="1"/>
</dbReference>
<dbReference type="Gene3D" id="1.10.3810.10">
    <property type="entry name" value="Biosynthetic peptidoglycan transglycosylase-like"/>
    <property type="match status" value="1"/>
</dbReference>
<keyword evidence="7" id="KW-0573">Peptidoglycan synthesis</keyword>
<proteinExistence type="predicted"/>
<evidence type="ECO:0000256" key="5">
    <source>
        <dbReference type="ARBA" id="ARBA00022801"/>
    </source>
</evidence>